<proteinExistence type="predicted"/>
<dbReference type="InterPro" id="IPR007048">
    <property type="entry name" value="IraD/Gp25-like"/>
</dbReference>
<evidence type="ECO:0000313" key="3">
    <source>
        <dbReference type="Proteomes" id="UP000192761"/>
    </source>
</evidence>
<accession>A0A1W1XJR9</accession>
<dbReference type="STRING" id="1121001.SAMN02745857_01778"/>
<organism evidence="2 3">
    <name type="scientific">Andreprevotia lacus DSM 23236</name>
    <dbReference type="NCBI Taxonomy" id="1121001"/>
    <lineage>
        <taxon>Bacteria</taxon>
        <taxon>Pseudomonadati</taxon>
        <taxon>Pseudomonadota</taxon>
        <taxon>Betaproteobacteria</taxon>
        <taxon>Neisseriales</taxon>
        <taxon>Chitinibacteraceae</taxon>
        <taxon>Andreprevotia</taxon>
    </lineage>
</organism>
<dbReference type="SUPFAM" id="SSF160719">
    <property type="entry name" value="gpW/gp25-like"/>
    <property type="match status" value="1"/>
</dbReference>
<evidence type="ECO:0000313" key="2">
    <source>
        <dbReference type="EMBL" id="SMC24233.1"/>
    </source>
</evidence>
<protein>
    <recommendedName>
        <fullName evidence="1">IraD/Gp25-like domain-containing protein</fullName>
    </recommendedName>
</protein>
<dbReference type="Proteomes" id="UP000192761">
    <property type="component" value="Unassembled WGS sequence"/>
</dbReference>
<feature type="domain" description="IraD/Gp25-like" evidence="1">
    <location>
        <begin position="14"/>
        <end position="91"/>
    </location>
</feature>
<dbReference type="Gene3D" id="3.10.450.40">
    <property type="match status" value="1"/>
</dbReference>
<dbReference type="RefSeq" id="WP_245804312.1">
    <property type="nucleotide sequence ID" value="NZ_FWXD01000009.1"/>
</dbReference>
<evidence type="ECO:0000259" key="1">
    <source>
        <dbReference type="Pfam" id="PF04965"/>
    </source>
</evidence>
<keyword evidence="3" id="KW-1185">Reference proteome</keyword>
<name>A0A1W1XJR9_9NEIS</name>
<dbReference type="AlphaFoldDB" id="A0A1W1XJR9"/>
<reference evidence="2 3" key="1">
    <citation type="submission" date="2017-04" db="EMBL/GenBank/DDBJ databases">
        <authorList>
            <person name="Afonso C.L."/>
            <person name="Miller P.J."/>
            <person name="Scott M.A."/>
            <person name="Spackman E."/>
            <person name="Goraichik I."/>
            <person name="Dimitrov K.M."/>
            <person name="Suarez D.L."/>
            <person name="Swayne D.E."/>
        </authorList>
    </citation>
    <scope>NUCLEOTIDE SEQUENCE [LARGE SCALE GENOMIC DNA]</scope>
    <source>
        <strain evidence="2 3">DSM 23236</strain>
    </source>
</reference>
<dbReference type="EMBL" id="FWXD01000009">
    <property type="protein sequence ID" value="SMC24233.1"/>
    <property type="molecule type" value="Genomic_DNA"/>
</dbReference>
<gene>
    <name evidence="2" type="ORF">SAMN02745857_01778</name>
</gene>
<sequence>MNAGSGRTLRDLPHIAQSVATIIGTSIGSRVMRRDFGSLVPDLIDAPSNAVGMQLLRAAIVSALQRWEPRITVTRIAFRRGAADGQMLVDLDFDRIDGARREAAQLQVPLRGLAA</sequence>
<dbReference type="Pfam" id="PF04965">
    <property type="entry name" value="GPW_gp25"/>
    <property type="match status" value="1"/>
</dbReference>